<name>A0A4Q5JAF6_9ACTN</name>
<dbReference type="InterPro" id="IPR029063">
    <property type="entry name" value="SAM-dependent_MTases_sf"/>
</dbReference>
<dbReference type="GO" id="GO:0004719">
    <property type="term" value="F:protein-L-isoaspartate (D-aspartate) O-methyltransferase activity"/>
    <property type="evidence" value="ECO:0007669"/>
    <property type="project" value="UniProtKB-EC"/>
</dbReference>
<dbReference type="PANTHER" id="PTHR11579">
    <property type="entry name" value="PROTEIN-L-ISOASPARTATE O-METHYLTRANSFERASE"/>
    <property type="match status" value="1"/>
</dbReference>
<dbReference type="Gene3D" id="3.40.50.150">
    <property type="entry name" value="Vaccinia Virus protein VP39"/>
    <property type="match status" value="1"/>
</dbReference>
<comment type="similarity">
    <text evidence="2">Belongs to the methyltransferase superfamily. L-isoaspartyl/D-aspartyl protein methyltransferase family.</text>
</comment>
<dbReference type="SUPFAM" id="SSF53335">
    <property type="entry name" value="S-adenosyl-L-methionine-dependent methyltransferases"/>
    <property type="match status" value="1"/>
</dbReference>
<protein>
    <recommendedName>
        <fullName evidence="4">Protein-L-isoaspartate O-methyltransferase</fullName>
        <ecNumber evidence="3">2.1.1.77</ecNumber>
    </recommendedName>
    <alternativeName>
        <fullName evidence="11">L-isoaspartyl protein carboxyl methyltransferase</fullName>
    </alternativeName>
    <alternativeName>
        <fullName evidence="9">Protein L-isoaspartyl methyltransferase</fullName>
    </alternativeName>
    <alternativeName>
        <fullName evidence="10">Protein-beta-aspartate methyltransferase</fullName>
    </alternativeName>
</protein>
<dbReference type="Pfam" id="PF01135">
    <property type="entry name" value="PCMT"/>
    <property type="match status" value="1"/>
</dbReference>
<dbReference type="GO" id="GO:0032259">
    <property type="term" value="P:methylation"/>
    <property type="evidence" value="ECO:0007669"/>
    <property type="project" value="UniProtKB-KW"/>
</dbReference>
<evidence type="ECO:0000256" key="5">
    <source>
        <dbReference type="ARBA" id="ARBA00022490"/>
    </source>
</evidence>
<evidence type="ECO:0000256" key="4">
    <source>
        <dbReference type="ARBA" id="ARBA00013346"/>
    </source>
</evidence>
<evidence type="ECO:0000256" key="10">
    <source>
        <dbReference type="ARBA" id="ARBA00031323"/>
    </source>
</evidence>
<keyword evidence="13" id="KW-1185">Reference proteome</keyword>
<evidence type="ECO:0000313" key="13">
    <source>
        <dbReference type="Proteomes" id="UP000291189"/>
    </source>
</evidence>
<accession>A0A4Q5JAF6</accession>
<dbReference type="OrthoDB" id="4035289at2"/>
<evidence type="ECO:0000256" key="7">
    <source>
        <dbReference type="ARBA" id="ARBA00022679"/>
    </source>
</evidence>
<dbReference type="RefSeq" id="WP_129984876.1">
    <property type="nucleotide sequence ID" value="NZ_SDPU01000001.1"/>
</dbReference>
<evidence type="ECO:0000256" key="6">
    <source>
        <dbReference type="ARBA" id="ARBA00022603"/>
    </source>
</evidence>
<dbReference type="Proteomes" id="UP000291189">
    <property type="component" value="Unassembled WGS sequence"/>
</dbReference>
<organism evidence="12 13">
    <name type="scientific">Nocardioides iriomotensis</name>
    <dbReference type="NCBI Taxonomy" id="715784"/>
    <lineage>
        <taxon>Bacteria</taxon>
        <taxon>Bacillati</taxon>
        <taxon>Actinomycetota</taxon>
        <taxon>Actinomycetes</taxon>
        <taxon>Propionibacteriales</taxon>
        <taxon>Nocardioidaceae</taxon>
        <taxon>Nocardioides</taxon>
    </lineage>
</organism>
<gene>
    <name evidence="12" type="ORF">ETU37_00275</name>
</gene>
<comment type="caution">
    <text evidence="12">The sequence shown here is derived from an EMBL/GenBank/DDBJ whole genome shotgun (WGS) entry which is preliminary data.</text>
</comment>
<keyword evidence="7 12" id="KW-0808">Transferase</keyword>
<dbReference type="PANTHER" id="PTHR11579:SF0">
    <property type="entry name" value="PROTEIN-L-ISOASPARTATE(D-ASPARTATE) O-METHYLTRANSFERASE"/>
    <property type="match status" value="1"/>
</dbReference>
<dbReference type="AlphaFoldDB" id="A0A4Q5JAF6"/>
<evidence type="ECO:0000313" key="12">
    <source>
        <dbReference type="EMBL" id="RYU15593.1"/>
    </source>
</evidence>
<dbReference type="EMBL" id="SDPU01000001">
    <property type="protein sequence ID" value="RYU15593.1"/>
    <property type="molecule type" value="Genomic_DNA"/>
</dbReference>
<evidence type="ECO:0000256" key="3">
    <source>
        <dbReference type="ARBA" id="ARBA00011890"/>
    </source>
</evidence>
<proteinExistence type="inferred from homology"/>
<dbReference type="CDD" id="cd02440">
    <property type="entry name" value="AdoMet_MTases"/>
    <property type="match status" value="1"/>
</dbReference>
<evidence type="ECO:0000256" key="1">
    <source>
        <dbReference type="ARBA" id="ARBA00004496"/>
    </source>
</evidence>
<evidence type="ECO:0000256" key="8">
    <source>
        <dbReference type="ARBA" id="ARBA00022691"/>
    </source>
</evidence>
<evidence type="ECO:0000256" key="11">
    <source>
        <dbReference type="ARBA" id="ARBA00031350"/>
    </source>
</evidence>
<sequence length="195" mass="21274">MRREWFLPPGQRPFAGLDQPLPIGHDQTNSQPTTVRHCLEHLDVRPGQRVLDVGCGSAWTTALLAHLVGPDGDVTGVEVVPELVAFGRANLEPLGLDPDHVRVEQALPDALGWPARAPYDRVLVSAEASELPDALVAQLADDGVLVVPVAGRLTVATLGPDRRVEVRRLGRYRFVPLRPPVPGPKHRAPPPWRSR</sequence>
<dbReference type="EC" id="2.1.1.77" evidence="3"/>
<reference evidence="12 13" key="1">
    <citation type="submission" date="2019-01" db="EMBL/GenBank/DDBJ databases">
        <title>Nocardioides guangzhouensis sp. nov., an actinobacterium isolated from soil.</title>
        <authorList>
            <person name="Fu Y."/>
            <person name="Cai Y."/>
            <person name="Lin Z."/>
            <person name="Chen P."/>
        </authorList>
    </citation>
    <scope>NUCLEOTIDE SEQUENCE [LARGE SCALE GENOMIC DNA]</scope>
    <source>
        <strain evidence="12 13">NBRC 105384</strain>
    </source>
</reference>
<evidence type="ECO:0000256" key="2">
    <source>
        <dbReference type="ARBA" id="ARBA00005369"/>
    </source>
</evidence>
<evidence type="ECO:0000256" key="9">
    <source>
        <dbReference type="ARBA" id="ARBA00030757"/>
    </source>
</evidence>
<keyword evidence="5" id="KW-0963">Cytoplasm</keyword>
<dbReference type="InterPro" id="IPR000682">
    <property type="entry name" value="PCMT"/>
</dbReference>
<keyword evidence="6 12" id="KW-0489">Methyltransferase</keyword>
<dbReference type="GO" id="GO:0005737">
    <property type="term" value="C:cytoplasm"/>
    <property type="evidence" value="ECO:0007669"/>
    <property type="project" value="UniProtKB-SubCell"/>
</dbReference>
<keyword evidence="8" id="KW-0949">S-adenosyl-L-methionine</keyword>
<comment type="subcellular location">
    <subcellularLocation>
        <location evidence="1">Cytoplasm</location>
    </subcellularLocation>
</comment>